<dbReference type="GeneTree" id="ENSGT00940000163871"/>
<dbReference type="Pfam" id="PF01593">
    <property type="entry name" value="Amino_oxidase"/>
    <property type="match status" value="1"/>
</dbReference>
<dbReference type="Gene3D" id="3.50.50.60">
    <property type="entry name" value="FAD/NAD(P)-binding domain"/>
    <property type="match status" value="2"/>
</dbReference>
<evidence type="ECO:0000256" key="3">
    <source>
        <dbReference type="ARBA" id="ARBA00022729"/>
    </source>
</evidence>
<evidence type="ECO:0000313" key="9">
    <source>
        <dbReference type="Proteomes" id="UP000472265"/>
    </source>
</evidence>
<reference evidence="8" key="2">
    <citation type="submission" date="2025-08" db="UniProtKB">
        <authorList>
            <consortium name="Ensembl"/>
        </authorList>
    </citation>
    <scope>IDENTIFICATION</scope>
</reference>
<keyword evidence="5" id="KW-0521">NADP</keyword>
<dbReference type="GO" id="GO:0016491">
    <property type="term" value="F:oxidoreductase activity"/>
    <property type="evidence" value="ECO:0007669"/>
    <property type="project" value="InterPro"/>
</dbReference>
<evidence type="ECO:0000256" key="1">
    <source>
        <dbReference type="ARBA" id="ARBA00005855"/>
    </source>
</evidence>
<dbReference type="Ensembl" id="ENSSAUT00010017468.1">
    <property type="protein sequence ID" value="ENSSAUP00010016501.1"/>
    <property type="gene ID" value="ENSSAUG00010007259.1"/>
</dbReference>
<name>A0A671URZ6_SPAAU</name>
<comment type="similarity">
    <text evidence="1">Belongs to the carotenoid/retinoid oxidoreductase family. CrtISO subfamily.</text>
</comment>
<dbReference type="SUPFAM" id="SSF51905">
    <property type="entry name" value="FAD/NAD(P)-binding domain"/>
    <property type="match status" value="1"/>
</dbReference>
<dbReference type="InterPro" id="IPR052206">
    <property type="entry name" value="Retinol_saturase"/>
</dbReference>
<proteinExistence type="inferred from homology"/>
<keyword evidence="6" id="KW-0520">NAD</keyword>
<dbReference type="InterPro" id="IPR036188">
    <property type="entry name" value="FAD/NAD-bd_sf"/>
</dbReference>
<evidence type="ECO:0000259" key="7">
    <source>
        <dbReference type="Pfam" id="PF01593"/>
    </source>
</evidence>
<keyword evidence="3" id="KW-0732">Signal</keyword>
<keyword evidence="2" id="KW-0285">Flavoprotein</keyword>
<reference evidence="8" key="1">
    <citation type="submission" date="2021-04" db="EMBL/GenBank/DDBJ databases">
        <authorList>
            <consortium name="Wellcome Sanger Institute Data Sharing"/>
        </authorList>
    </citation>
    <scope>NUCLEOTIDE SEQUENCE [LARGE SCALE GENOMIC DNA]</scope>
</reference>
<dbReference type="PANTHER" id="PTHR46091:SF2">
    <property type="entry name" value="AMINE OXIDASE DOMAIN-CONTAINING PROTEIN"/>
    <property type="match status" value="1"/>
</dbReference>
<sequence>MSVQDVKKVFLRSASQPSAKLILQHISCFLAGFRFDRVPPALDAVVIGSGVGGLTAAALLSKAGKRVVVLEQHDQAGGCTHTFQNKGFEFDVGIHYLGQLHENSLLRVALDQITEGQLQFTRLEQHFDSLLLGQPDQRREYHIHAGKTEMAASLKNQFPGEEKAIDEFMRLMKVEREGVNNTKILPYWLVNFLVRTGLLNRISSVFHLAATNHSEIMSRLTQNKDLQALSAYLFYGVPPKESSFLINALLLHHYKRGAYYPRGGSSEFAFHIIPVIQQAGGAVLVRAPVQRILLNQQGKVFGVTVLKGQEEIEVHAPVVISNAGIFNTFQKFLPPHIQDKSEIQSLLGMVRHGMGSFLVFVGLDGSKEELGIVSTNFWMYKDNDLDSLMERYSSLSREQVLGNIPMMFITFPSAKDPTANIRHPGKSCMTLLTMARYEWFKEWEETKLGKRGQDYLDLKNSMAQELLDWALKIFPQLRDKVVMVDAATPLTNCHYLGAPRGEMYGAEHNLERFTPETVARTRPQTPIDGLYLTGQDVFCNGMAGALHGGLLCASAVLNQILYIDLLALKNHLKHKSTYHKLSW</sequence>
<organism evidence="8 9">
    <name type="scientific">Sparus aurata</name>
    <name type="common">Gilthead sea bream</name>
    <dbReference type="NCBI Taxonomy" id="8175"/>
    <lineage>
        <taxon>Eukaryota</taxon>
        <taxon>Metazoa</taxon>
        <taxon>Chordata</taxon>
        <taxon>Craniata</taxon>
        <taxon>Vertebrata</taxon>
        <taxon>Euteleostomi</taxon>
        <taxon>Actinopterygii</taxon>
        <taxon>Neopterygii</taxon>
        <taxon>Teleostei</taxon>
        <taxon>Neoteleostei</taxon>
        <taxon>Acanthomorphata</taxon>
        <taxon>Eupercaria</taxon>
        <taxon>Spariformes</taxon>
        <taxon>Sparidae</taxon>
        <taxon>Sparus</taxon>
    </lineage>
</organism>
<evidence type="ECO:0000256" key="4">
    <source>
        <dbReference type="ARBA" id="ARBA00022827"/>
    </source>
</evidence>
<reference evidence="8" key="3">
    <citation type="submission" date="2025-09" db="UniProtKB">
        <authorList>
            <consortium name="Ensembl"/>
        </authorList>
    </citation>
    <scope>IDENTIFICATION</scope>
</reference>
<keyword evidence="9" id="KW-1185">Reference proteome</keyword>
<keyword evidence="4" id="KW-0274">FAD</keyword>
<dbReference type="AlphaFoldDB" id="A0A671URZ6"/>
<dbReference type="Proteomes" id="UP000472265">
    <property type="component" value="Chromosome 23"/>
</dbReference>
<gene>
    <name evidence="8" type="primary">LOC115576414</name>
</gene>
<dbReference type="InterPro" id="IPR002937">
    <property type="entry name" value="Amino_oxidase"/>
</dbReference>
<evidence type="ECO:0000313" key="8">
    <source>
        <dbReference type="Ensembl" id="ENSSAUP00010016501.1"/>
    </source>
</evidence>
<evidence type="ECO:0000256" key="5">
    <source>
        <dbReference type="ARBA" id="ARBA00022857"/>
    </source>
</evidence>
<protein>
    <recommendedName>
        <fullName evidence="7">Amine oxidase domain-containing protein</fullName>
    </recommendedName>
</protein>
<evidence type="ECO:0000256" key="6">
    <source>
        <dbReference type="ARBA" id="ARBA00023027"/>
    </source>
</evidence>
<feature type="domain" description="Amine oxidase" evidence="7">
    <location>
        <begin position="52"/>
        <end position="557"/>
    </location>
</feature>
<dbReference type="PANTHER" id="PTHR46091">
    <property type="entry name" value="BLR7054 PROTEIN"/>
    <property type="match status" value="1"/>
</dbReference>
<evidence type="ECO:0000256" key="2">
    <source>
        <dbReference type="ARBA" id="ARBA00022630"/>
    </source>
</evidence>
<accession>A0A671URZ6</accession>
<dbReference type="PRINTS" id="PR00411">
    <property type="entry name" value="PNDRDTASEI"/>
</dbReference>